<proteinExistence type="predicted"/>
<organism evidence="1 2">
    <name type="scientific">Crepidotus variabilis</name>
    <dbReference type="NCBI Taxonomy" id="179855"/>
    <lineage>
        <taxon>Eukaryota</taxon>
        <taxon>Fungi</taxon>
        <taxon>Dikarya</taxon>
        <taxon>Basidiomycota</taxon>
        <taxon>Agaricomycotina</taxon>
        <taxon>Agaricomycetes</taxon>
        <taxon>Agaricomycetidae</taxon>
        <taxon>Agaricales</taxon>
        <taxon>Agaricineae</taxon>
        <taxon>Crepidotaceae</taxon>
        <taxon>Crepidotus</taxon>
    </lineage>
</organism>
<reference evidence="1" key="1">
    <citation type="submission" date="2020-11" db="EMBL/GenBank/DDBJ databases">
        <authorList>
            <consortium name="DOE Joint Genome Institute"/>
            <person name="Ahrendt S."/>
            <person name="Riley R."/>
            <person name="Andreopoulos W."/>
            <person name="Labutti K."/>
            <person name="Pangilinan J."/>
            <person name="Ruiz-Duenas F.J."/>
            <person name="Barrasa J.M."/>
            <person name="Sanchez-Garcia M."/>
            <person name="Camarero S."/>
            <person name="Miyauchi S."/>
            <person name="Serrano A."/>
            <person name="Linde D."/>
            <person name="Babiker R."/>
            <person name="Drula E."/>
            <person name="Ayuso-Fernandez I."/>
            <person name="Pacheco R."/>
            <person name="Padilla G."/>
            <person name="Ferreira P."/>
            <person name="Barriuso J."/>
            <person name="Kellner H."/>
            <person name="Castanera R."/>
            <person name="Alfaro M."/>
            <person name="Ramirez L."/>
            <person name="Pisabarro A.G."/>
            <person name="Kuo A."/>
            <person name="Tritt A."/>
            <person name="Lipzen A."/>
            <person name="He G."/>
            <person name="Yan M."/>
            <person name="Ng V."/>
            <person name="Cullen D."/>
            <person name="Martin F."/>
            <person name="Rosso M.-N."/>
            <person name="Henrissat B."/>
            <person name="Hibbett D."/>
            <person name="Martinez A.T."/>
            <person name="Grigoriev I.V."/>
        </authorList>
    </citation>
    <scope>NUCLEOTIDE SEQUENCE</scope>
    <source>
        <strain evidence="1">CBS 506.95</strain>
    </source>
</reference>
<evidence type="ECO:0000313" key="2">
    <source>
        <dbReference type="Proteomes" id="UP000807306"/>
    </source>
</evidence>
<evidence type="ECO:0000313" key="1">
    <source>
        <dbReference type="EMBL" id="KAF9528751.1"/>
    </source>
</evidence>
<protein>
    <submittedName>
        <fullName evidence="1">Uncharacterized protein</fullName>
    </submittedName>
</protein>
<sequence length="146" mass="17244">MLTRRPPVIGNLRRSDPKCPHYYVYGLAIRREDLELRGQELGFGSHNEFDRTSFALDDFYRRLNQFPEGNKELFRKCTITTIRLKKKPENRREGEPNFNIAYCVAIASNLNDDDFRFVDDEEAVKTIRELMGLQGAPGWYRHHHVR</sequence>
<comment type="caution">
    <text evidence="1">The sequence shown here is derived from an EMBL/GenBank/DDBJ whole genome shotgun (WGS) entry which is preliminary data.</text>
</comment>
<gene>
    <name evidence="1" type="ORF">CPB83DRAFT_906518</name>
</gene>
<name>A0A9P6JQ16_9AGAR</name>
<dbReference type="EMBL" id="MU157850">
    <property type="protein sequence ID" value="KAF9528751.1"/>
    <property type="molecule type" value="Genomic_DNA"/>
</dbReference>
<accession>A0A9P6JQ16</accession>
<dbReference type="Proteomes" id="UP000807306">
    <property type="component" value="Unassembled WGS sequence"/>
</dbReference>
<dbReference type="AlphaFoldDB" id="A0A9P6JQ16"/>
<keyword evidence="2" id="KW-1185">Reference proteome</keyword>